<keyword evidence="7" id="KW-0443">Lipid metabolism</keyword>
<gene>
    <name evidence="11" type="ORF">METZ01_LOCUS106244</name>
</gene>
<evidence type="ECO:0000256" key="1">
    <source>
        <dbReference type="ARBA" id="ARBA00022475"/>
    </source>
</evidence>
<organism evidence="11">
    <name type="scientific">marine metagenome</name>
    <dbReference type="NCBI Taxonomy" id="408172"/>
    <lineage>
        <taxon>unclassified sequences</taxon>
        <taxon>metagenomes</taxon>
        <taxon>ecological metagenomes</taxon>
    </lineage>
</organism>
<name>A0A381WLL2_9ZZZZ</name>
<evidence type="ECO:0000256" key="3">
    <source>
        <dbReference type="ARBA" id="ARBA00022519"/>
    </source>
</evidence>
<evidence type="ECO:0000256" key="8">
    <source>
        <dbReference type="ARBA" id="ARBA00023136"/>
    </source>
</evidence>
<evidence type="ECO:0000256" key="7">
    <source>
        <dbReference type="ARBA" id="ARBA00023098"/>
    </source>
</evidence>
<dbReference type="AlphaFoldDB" id="A0A381WLL2"/>
<dbReference type="Gene3D" id="3.60.21.10">
    <property type="match status" value="1"/>
</dbReference>
<evidence type="ECO:0000256" key="4">
    <source>
        <dbReference type="ARBA" id="ARBA00022556"/>
    </source>
</evidence>
<keyword evidence="8" id="KW-0472">Membrane</keyword>
<evidence type="ECO:0000256" key="6">
    <source>
        <dbReference type="ARBA" id="ARBA00022801"/>
    </source>
</evidence>
<dbReference type="GO" id="GO:0005737">
    <property type="term" value="C:cytoplasm"/>
    <property type="evidence" value="ECO:0007669"/>
    <property type="project" value="InterPro"/>
</dbReference>
<feature type="domain" description="Calcineurin-like phosphoesterase" evidence="10">
    <location>
        <begin position="3"/>
        <end position="202"/>
    </location>
</feature>
<dbReference type="CDD" id="cd07398">
    <property type="entry name" value="MPP_YbbF-LpxH"/>
    <property type="match status" value="1"/>
</dbReference>
<evidence type="ECO:0000256" key="5">
    <source>
        <dbReference type="ARBA" id="ARBA00022723"/>
    </source>
</evidence>
<dbReference type="GO" id="GO:0008758">
    <property type="term" value="F:UDP-2,3-diacylglucosamine hydrolase activity"/>
    <property type="evidence" value="ECO:0007669"/>
    <property type="project" value="TreeGrafter"/>
</dbReference>
<evidence type="ECO:0000256" key="2">
    <source>
        <dbReference type="ARBA" id="ARBA00022516"/>
    </source>
</evidence>
<dbReference type="PANTHER" id="PTHR34990:SF1">
    <property type="entry name" value="UDP-2,3-DIACYLGLUCOSAMINE HYDROLASE"/>
    <property type="match status" value="1"/>
</dbReference>
<accession>A0A381WLL2</accession>
<keyword evidence="3" id="KW-0997">Cell inner membrane</keyword>
<dbReference type="InterPro" id="IPR043461">
    <property type="entry name" value="LpxH-like"/>
</dbReference>
<sequence>MTKLFISDLHLHQTRPEVTGLFQGFIDELLTITTPNPELYILGDLFEFWIGDDYEDPLYSEITNQLKNLVKAGIKTYLMHGNRDFLIGENFLSKTGIKLLKEPTIFSYKDKNIMLSHGDQFCIDDIEYQAYRKIVRNREWQRSFLSFPIDKRLKILNEARDASIQSQDMKSNAIMDVNENEVAAVIQKNNIDILIHGHTHRPRSHTIDIETKKSVRLVLGDWSASSAKIIKWVNAEPQLIDLIS</sequence>
<dbReference type="GO" id="GO:0046872">
    <property type="term" value="F:metal ion binding"/>
    <property type="evidence" value="ECO:0007669"/>
    <property type="project" value="UniProtKB-KW"/>
</dbReference>
<keyword evidence="9" id="KW-0464">Manganese</keyword>
<reference evidence="11" key="1">
    <citation type="submission" date="2018-05" db="EMBL/GenBank/DDBJ databases">
        <authorList>
            <person name="Lanie J.A."/>
            <person name="Ng W.-L."/>
            <person name="Kazmierczak K.M."/>
            <person name="Andrzejewski T.M."/>
            <person name="Davidsen T.M."/>
            <person name="Wayne K.J."/>
            <person name="Tettelin H."/>
            <person name="Glass J.I."/>
            <person name="Rusch D."/>
            <person name="Podicherti R."/>
            <person name="Tsui H.-C.T."/>
            <person name="Winkler M.E."/>
        </authorList>
    </citation>
    <scope>NUCLEOTIDE SEQUENCE</scope>
</reference>
<proteinExistence type="inferred from homology"/>
<dbReference type="HAMAP" id="MF_00575">
    <property type="entry name" value="LpxH"/>
    <property type="match status" value="1"/>
</dbReference>
<dbReference type="InterPro" id="IPR010138">
    <property type="entry name" value="UDP-diacylglucosamine_Hdrlase"/>
</dbReference>
<dbReference type="NCBIfam" id="NF003743">
    <property type="entry name" value="PRK05340.1"/>
    <property type="match status" value="1"/>
</dbReference>
<dbReference type="InterPro" id="IPR004843">
    <property type="entry name" value="Calcineurin-like_PHP"/>
</dbReference>
<dbReference type="Pfam" id="PF00149">
    <property type="entry name" value="Metallophos"/>
    <property type="match status" value="1"/>
</dbReference>
<dbReference type="GO" id="GO:0016020">
    <property type="term" value="C:membrane"/>
    <property type="evidence" value="ECO:0007669"/>
    <property type="project" value="GOC"/>
</dbReference>
<dbReference type="SUPFAM" id="SSF56300">
    <property type="entry name" value="Metallo-dependent phosphatases"/>
    <property type="match status" value="1"/>
</dbReference>
<keyword evidence="4" id="KW-0441">Lipid A biosynthesis</keyword>
<keyword evidence="6" id="KW-0378">Hydrolase</keyword>
<protein>
    <recommendedName>
        <fullName evidence="10">Calcineurin-like phosphoesterase domain-containing protein</fullName>
    </recommendedName>
</protein>
<keyword evidence="5" id="KW-0479">Metal-binding</keyword>
<dbReference type="InterPro" id="IPR029052">
    <property type="entry name" value="Metallo-depent_PP-like"/>
</dbReference>
<dbReference type="NCBIfam" id="TIGR01854">
    <property type="entry name" value="lipid_A_lpxH"/>
    <property type="match status" value="1"/>
</dbReference>
<dbReference type="EMBL" id="UINC01012198">
    <property type="protein sequence ID" value="SVA53390.1"/>
    <property type="molecule type" value="Genomic_DNA"/>
</dbReference>
<dbReference type="PANTHER" id="PTHR34990">
    <property type="entry name" value="UDP-2,3-DIACYLGLUCOSAMINE HYDROLASE-RELATED"/>
    <property type="match status" value="1"/>
</dbReference>
<evidence type="ECO:0000313" key="11">
    <source>
        <dbReference type="EMBL" id="SVA53390.1"/>
    </source>
</evidence>
<evidence type="ECO:0000256" key="9">
    <source>
        <dbReference type="ARBA" id="ARBA00023211"/>
    </source>
</evidence>
<keyword evidence="1" id="KW-1003">Cell membrane</keyword>
<keyword evidence="2" id="KW-0444">Lipid biosynthesis</keyword>
<evidence type="ECO:0000259" key="10">
    <source>
        <dbReference type="Pfam" id="PF00149"/>
    </source>
</evidence>
<dbReference type="GO" id="GO:0009245">
    <property type="term" value="P:lipid A biosynthetic process"/>
    <property type="evidence" value="ECO:0007669"/>
    <property type="project" value="UniProtKB-KW"/>
</dbReference>